<sequence length="99" mass="11060">MDTCHLGGPYPLPQIGFPGPYAPPSSFRESQAGADVSPDLHSPSSDPMHAHWYKDTLRREAICCGRKAALLIKTNYFNQCLSSRRELQCQEMSFRPYGA</sequence>
<accession>A0AAV4U2J1</accession>
<comment type="caution">
    <text evidence="2">The sequence shown here is derived from an EMBL/GenBank/DDBJ whole genome shotgun (WGS) entry which is preliminary data.</text>
</comment>
<dbReference type="AlphaFoldDB" id="A0AAV4U2J1"/>
<reference evidence="2 3" key="1">
    <citation type="submission" date="2021-06" db="EMBL/GenBank/DDBJ databases">
        <title>Caerostris darwini draft genome.</title>
        <authorList>
            <person name="Kono N."/>
            <person name="Arakawa K."/>
        </authorList>
    </citation>
    <scope>NUCLEOTIDE SEQUENCE [LARGE SCALE GENOMIC DNA]</scope>
</reference>
<evidence type="ECO:0000256" key="1">
    <source>
        <dbReference type="SAM" id="MobiDB-lite"/>
    </source>
</evidence>
<evidence type="ECO:0000313" key="3">
    <source>
        <dbReference type="Proteomes" id="UP001054837"/>
    </source>
</evidence>
<dbReference type="EMBL" id="BPLQ01010622">
    <property type="protein sequence ID" value="GIY51961.1"/>
    <property type="molecule type" value="Genomic_DNA"/>
</dbReference>
<name>A0AAV4U2J1_9ARAC</name>
<protein>
    <submittedName>
        <fullName evidence="2">Uncharacterized protein</fullName>
    </submittedName>
</protein>
<dbReference type="Proteomes" id="UP001054837">
    <property type="component" value="Unassembled WGS sequence"/>
</dbReference>
<feature type="region of interest" description="Disordered" evidence="1">
    <location>
        <begin position="17"/>
        <end position="47"/>
    </location>
</feature>
<proteinExistence type="predicted"/>
<gene>
    <name evidence="2" type="ORF">CDAR_597281</name>
</gene>
<keyword evidence="3" id="KW-1185">Reference proteome</keyword>
<evidence type="ECO:0000313" key="2">
    <source>
        <dbReference type="EMBL" id="GIY51961.1"/>
    </source>
</evidence>
<organism evidence="2 3">
    <name type="scientific">Caerostris darwini</name>
    <dbReference type="NCBI Taxonomy" id="1538125"/>
    <lineage>
        <taxon>Eukaryota</taxon>
        <taxon>Metazoa</taxon>
        <taxon>Ecdysozoa</taxon>
        <taxon>Arthropoda</taxon>
        <taxon>Chelicerata</taxon>
        <taxon>Arachnida</taxon>
        <taxon>Araneae</taxon>
        <taxon>Araneomorphae</taxon>
        <taxon>Entelegynae</taxon>
        <taxon>Araneoidea</taxon>
        <taxon>Araneidae</taxon>
        <taxon>Caerostris</taxon>
    </lineage>
</organism>